<evidence type="ECO:0000313" key="9">
    <source>
        <dbReference type="Proteomes" id="UP000788993"/>
    </source>
</evidence>
<keyword evidence="2" id="KW-0813">Transport</keyword>
<dbReference type="Proteomes" id="UP000788993">
    <property type="component" value="Unassembled WGS sequence"/>
</dbReference>
<feature type="transmembrane region" description="Helical" evidence="7">
    <location>
        <begin position="224"/>
        <end position="247"/>
    </location>
</feature>
<accession>A0A9P8P412</accession>
<reference evidence="8" key="1">
    <citation type="journal article" date="2021" name="Open Biol.">
        <title>Shared evolutionary footprints suggest mitochondrial oxidative damage underlies multiple complex I losses in fungi.</title>
        <authorList>
            <person name="Schikora-Tamarit M.A."/>
            <person name="Marcet-Houben M."/>
            <person name="Nosek J."/>
            <person name="Gabaldon T."/>
        </authorList>
    </citation>
    <scope>NUCLEOTIDE SEQUENCE</scope>
    <source>
        <strain evidence="8">NCAIM Y.01608</strain>
    </source>
</reference>
<dbReference type="SUPFAM" id="SSF103473">
    <property type="entry name" value="MFS general substrate transporter"/>
    <property type="match status" value="1"/>
</dbReference>
<comment type="subcellular location">
    <subcellularLocation>
        <location evidence="1">Membrane</location>
        <topology evidence="1">Multi-pass membrane protein</topology>
    </subcellularLocation>
</comment>
<keyword evidence="5 7" id="KW-0472">Membrane</keyword>
<feature type="transmembrane region" description="Helical" evidence="7">
    <location>
        <begin position="450"/>
        <end position="469"/>
    </location>
</feature>
<comment type="caution">
    <text evidence="8">The sequence shown here is derived from an EMBL/GenBank/DDBJ whole genome shotgun (WGS) entry which is preliminary data.</text>
</comment>
<evidence type="ECO:0000256" key="2">
    <source>
        <dbReference type="ARBA" id="ARBA00022448"/>
    </source>
</evidence>
<keyword evidence="3 7" id="KW-0812">Transmembrane</keyword>
<comment type="similarity">
    <text evidence="6">Belongs to the major facilitator superfamily. Allantoate permease family.</text>
</comment>
<feature type="transmembrane region" description="Helical" evidence="7">
    <location>
        <begin position="357"/>
        <end position="377"/>
    </location>
</feature>
<dbReference type="PANTHER" id="PTHR43791:SF103">
    <property type="entry name" value="MAJOR FACILITATOR SUPERFAMILY (MFS) PROFILE DOMAIN-CONTAINING PROTEIN-RELATED"/>
    <property type="match status" value="1"/>
</dbReference>
<evidence type="ECO:0000256" key="3">
    <source>
        <dbReference type="ARBA" id="ARBA00022692"/>
    </source>
</evidence>
<dbReference type="InterPro" id="IPR036259">
    <property type="entry name" value="MFS_trans_sf"/>
</dbReference>
<sequence>MATNLIIHELNKMLDLSLSDFYFGHMRQKFKFVTSRRDYQTPKDFIDFTPEEERSVVRKIDLYVLPLMCLVFFSQYLDKTSLSYAAVFGVKTDLNLDGNQYSWLTSGFYLAQLVSQFFYMYLLSLLPIKIVTGVCVVLWAAVCMLHAAPHNFAGFLAMRILLGFFEGCVSPSFVIVTSMYYKKSEHGLRTAIWISCNAITQVLATFLFYGIGKGENHLSMAVWRVGYLVCGAVTIVAGVLFCVMVPLKPSNAWFLNERERQVAVHRILAESDRGEKNSWDWGQAKECLTDWSTWSSFLFGFCVTVTSGPIIFASLMINNFGYDEFKTMEYSSPSGAVQFLAIWVGVAMLWKYPNQRCIIIMTLTLVPIIGNIMLICMRKDNGWGLIVGAWLGACITSFYSICLSLNASNVRGNTKKSIVNNAFYVGYSLAGIVYPQWWNYSKDPTYLTGLITDLAFWALFEVLVFAYRWKCIKENKKRDELFKTGVLPEYEPDLDLTDKQDLYHRYSY</sequence>
<organism evidence="8 9">
    <name type="scientific">Ogataea polymorpha</name>
    <dbReference type="NCBI Taxonomy" id="460523"/>
    <lineage>
        <taxon>Eukaryota</taxon>
        <taxon>Fungi</taxon>
        <taxon>Dikarya</taxon>
        <taxon>Ascomycota</taxon>
        <taxon>Saccharomycotina</taxon>
        <taxon>Pichiomycetes</taxon>
        <taxon>Pichiales</taxon>
        <taxon>Pichiaceae</taxon>
        <taxon>Ogataea</taxon>
    </lineage>
</organism>
<evidence type="ECO:0000256" key="7">
    <source>
        <dbReference type="SAM" id="Phobius"/>
    </source>
</evidence>
<dbReference type="GO" id="GO:0016020">
    <property type="term" value="C:membrane"/>
    <property type="evidence" value="ECO:0007669"/>
    <property type="project" value="UniProtKB-SubCell"/>
</dbReference>
<feature type="transmembrane region" description="Helical" evidence="7">
    <location>
        <begin position="330"/>
        <end position="350"/>
    </location>
</feature>
<evidence type="ECO:0000256" key="5">
    <source>
        <dbReference type="ARBA" id="ARBA00023136"/>
    </source>
</evidence>
<feature type="transmembrane region" description="Helical" evidence="7">
    <location>
        <begin position="383"/>
        <end position="406"/>
    </location>
</feature>
<evidence type="ECO:0000256" key="6">
    <source>
        <dbReference type="ARBA" id="ARBA00037968"/>
    </source>
</evidence>
<dbReference type="AlphaFoldDB" id="A0A9P8P412"/>
<dbReference type="FunFam" id="1.20.1250.20:FF:000064">
    <property type="entry name" value="MFS allantoate transporter"/>
    <property type="match status" value="1"/>
</dbReference>
<evidence type="ECO:0008006" key="10">
    <source>
        <dbReference type="Google" id="ProtNLM"/>
    </source>
</evidence>
<evidence type="ECO:0000256" key="4">
    <source>
        <dbReference type="ARBA" id="ARBA00022989"/>
    </source>
</evidence>
<dbReference type="Gene3D" id="1.20.1250.20">
    <property type="entry name" value="MFS general substrate transporter like domains"/>
    <property type="match status" value="1"/>
</dbReference>
<dbReference type="Pfam" id="PF07690">
    <property type="entry name" value="MFS_1"/>
    <property type="match status" value="1"/>
</dbReference>
<feature type="transmembrane region" description="Helical" evidence="7">
    <location>
        <begin position="192"/>
        <end position="212"/>
    </location>
</feature>
<proteinExistence type="inferred from homology"/>
<protein>
    <recommendedName>
        <fullName evidence="10">Major facilitator superfamily (MFS) profile domain-containing protein</fullName>
    </recommendedName>
</protein>
<reference evidence="8" key="2">
    <citation type="submission" date="2021-01" db="EMBL/GenBank/DDBJ databases">
        <authorList>
            <person name="Schikora-Tamarit M.A."/>
        </authorList>
    </citation>
    <scope>NUCLEOTIDE SEQUENCE</scope>
    <source>
        <strain evidence="8">NCAIM Y.01608</strain>
    </source>
</reference>
<dbReference type="EMBL" id="JAEUBD010001178">
    <property type="protein sequence ID" value="KAH3664452.1"/>
    <property type="molecule type" value="Genomic_DNA"/>
</dbReference>
<name>A0A9P8P412_9ASCO</name>
<dbReference type="PANTHER" id="PTHR43791">
    <property type="entry name" value="PERMEASE-RELATED"/>
    <property type="match status" value="1"/>
</dbReference>
<evidence type="ECO:0000313" key="8">
    <source>
        <dbReference type="EMBL" id="KAH3664452.1"/>
    </source>
</evidence>
<keyword evidence="4 7" id="KW-1133">Transmembrane helix</keyword>
<keyword evidence="9" id="KW-1185">Reference proteome</keyword>
<gene>
    <name evidence="8" type="ORF">OGATHE_003267</name>
</gene>
<dbReference type="GO" id="GO:0022857">
    <property type="term" value="F:transmembrane transporter activity"/>
    <property type="evidence" value="ECO:0007669"/>
    <property type="project" value="InterPro"/>
</dbReference>
<feature type="transmembrane region" description="Helical" evidence="7">
    <location>
        <begin position="297"/>
        <end position="318"/>
    </location>
</feature>
<feature type="transmembrane region" description="Helical" evidence="7">
    <location>
        <begin position="160"/>
        <end position="180"/>
    </location>
</feature>
<feature type="transmembrane region" description="Helical" evidence="7">
    <location>
        <begin position="418"/>
        <end position="438"/>
    </location>
</feature>
<dbReference type="InterPro" id="IPR011701">
    <property type="entry name" value="MFS"/>
</dbReference>
<evidence type="ECO:0000256" key="1">
    <source>
        <dbReference type="ARBA" id="ARBA00004141"/>
    </source>
</evidence>